<protein>
    <submittedName>
        <fullName evidence="1">Diguanylate cyclase</fullName>
    </submittedName>
</protein>
<dbReference type="PROSITE" id="PS51365">
    <property type="entry name" value="RENAL_DIPEPTIDASE_2"/>
    <property type="match status" value="1"/>
</dbReference>
<dbReference type="SUPFAM" id="SSF51556">
    <property type="entry name" value="Metallo-dependent hydrolases"/>
    <property type="match status" value="1"/>
</dbReference>
<dbReference type="GO" id="GO:0070573">
    <property type="term" value="F:metallodipeptidase activity"/>
    <property type="evidence" value="ECO:0007669"/>
    <property type="project" value="InterPro"/>
</dbReference>
<evidence type="ECO:0000313" key="1">
    <source>
        <dbReference type="EMBL" id="RKL67508.1"/>
    </source>
</evidence>
<comment type="caution">
    <text evidence="1">The sequence shown here is derived from an EMBL/GenBank/DDBJ whole genome shotgun (WGS) entry which is preliminary data.</text>
</comment>
<accession>A0A3A9K7P2</accession>
<dbReference type="GO" id="GO:0003676">
    <property type="term" value="F:nucleic acid binding"/>
    <property type="evidence" value="ECO:0007669"/>
    <property type="project" value="InterPro"/>
</dbReference>
<sequence>MNIVDLHCDALLKLHMDPGKSFTNDSDLEVNAERLVKGNVKLQLFAIFIEPEVTSHKQFQVALEQIDLFHREVVGKHPNIRKIVHWSDVAKLKDGEIGAILTLEGAEAFGNDLVKLRTLYQLGVKSIGLTWNNANLCADGVAERRGAGLTKLGFEVVTMNNQEKVWTDMSHLSINSFWDAVEAAEFPVATHSNSKVICGDRRNLLDDQAKAIIDKKGFIGMVFNPPFLNGKETATMDDVLRHIDHFCGLGGSKHVALGSDFDGITMHVKDLEHAGKYQNLVNELLKRFKEEEVRGFAYQNVIDRLPV</sequence>
<dbReference type="AlphaFoldDB" id="A0A3A9K7P2"/>
<dbReference type="PANTHER" id="PTHR10443:SF12">
    <property type="entry name" value="DIPEPTIDASE"/>
    <property type="match status" value="1"/>
</dbReference>
<dbReference type="PANTHER" id="PTHR10443">
    <property type="entry name" value="MICROSOMAL DIPEPTIDASE"/>
    <property type="match status" value="1"/>
</dbReference>
<dbReference type="GO" id="GO:0032259">
    <property type="term" value="P:methylation"/>
    <property type="evidence" value="ECO:0007669"/>
    <property type="project" value="InterPro"/>
</dbReference>
<dbReference type="InterPro" id="IPR002052">
    <property type="entry name" value="DNA_methylase_N6_adenine_CS"/>
</dbReference>
<dbReference type="RefSeq" id="WP_110935328.1">
    <property type="nucleotide sequence ID" value="NZ_KZ614146.1"/>
</dbReference>
<dbReference type="GO" id="GO:0006508">
    <property type="term" value="P:proteolysis"/>
    <property type="evidence" value="ECO:0007669"/>
    <property type="project" value="InterPro"/>
</dbReference>
<dbReference type="CDD" id="cd01301">
    <property type="entry name" value="rDP_like"/>
    <property type="match status" value="1"/>
</dbReference>
<dbReference type="PROSITE" id="PS00092">
    <property type="entry name" value="N6_MTASE"/>
    <property type="match status" value="1"/>
</dbReference>
<dbReference type="OrthoDB" id="9804920at2"/>
<dbReference type="InterPro" id="IPR008257">
    <property type="entry name" value="Pept_M19"/>
</dbReference>
<organism evidence="1 2">
    <name type="scientific">Salipaludibacillus neizhouensis</name>
    <dbReference type="NCBI Taxonomy" id="885475"/>
    <lineage>
        <taxon>Bacteria</taxon>
        <taxon>Bacillati</taxon>
        <taxon>Bacillota</taxon>
        <taxon>Bacilli</taxon>
        <taxon>Bacillales</taxon>
        <taxon>Bacillaceae</taxon>
    </lineage>
</organism>
<dbReference type="Gene3D" id="3.20.20.140">
    <property type="entry name" value="Metal-dependent hydrolases"/>
    <property type="match status" value="1"/>
</dbReference>
<dbReference type="Proteomes" id="UP000281498">
    <property type="component" value="Unassembled WGS sequence"/>
</dbReference>
<reference evidence="1 2" key="1">
    <citation type="submission" date="2017-10" db="EMBL/GenBank/DDBJ databases">
        <title>Bacillus sp. nov., a halophilic bacterium isolated from a Keqin Lake.</title>
        <authorList>
            <person name="Wang H."/>
        </authorList>
    </citation>
    <scope>NUCLEOTIDE SEQUENCE [LARGE SCALE GENOMIC DNA]</scope>
    <source>
        <strain evidence="1 2">KCTC 13187</strain>
    </source>
</reference>
<proteinExistence type="predicted"/>
<evidence type="ECO:0000313" key="2">
    <source>
        <dbReference type="Proteomes" id="UP000281498"/>
    </source>
</evidence>
<dbReference type="EMBL" id="PDOE01000003">
    <property type="protein sequence ID" value="RKL67508.1"/>
    <property type="molecule type" value="Genomic_DNA"/>
</dbReference>
<gene>
    <name evidence="1" type="ORF">CR203_09165</name>
</gene>
<dbReference type="InterPro" id="IPR032466">
    <property type="entry name" value="Metal_Hydrolase"/>
</dbReference>
<dbReference type="GO" id="GO:0008168">
    <property type="term" value="F:methyltransferase activity"/>
    <property type="evidence" value="ECO:0007669"/>
    <property type="project" value="InterPro"/>
</dbReference>
<keyword evidence="2" id="KW-1185">Reference proteome</keyword>
<dbReference type="Pfam" id="PF01244">
    <property type="entry name" value="Peptidase_M19"/>
    <property type="match status" value="1"/>
</dbReference>
<name>A0A3A9K7P2_9BACI</name>